<dbReference type="InterPro" id="IPR036866">
    <property type="entry name" value="RibonucZ/Hydroxyglut_hydro"/>
</dbReference>
<dbReference type="STRING" id="28136.SAMN02745202_00234"/>
<feature type="domain" description="Metallo-beta-lactamase" evidence="1">
    <location>
        <begin position="34"/>
        <end position="226"/>
    </location>
</feature>
<dbReference type="EMBL" id="FUXK01000002">
    <property type="protein sequence ID" value="SJZ47550.1"/>
    <property type="molecule type" value="Genomic_DNA"/>
</dbReference>
<dbReference type="InterPro" id="IPR001279">
    <property type="entry name" value="Metallo-B-lactamas"/>
</dbReference>
<sequence>MKITLLGTGTSQGVPVLGCQCDVCRSNDSHDKRLRTSALVEVGETRILIDCGPDFRQQMLRLPFKKLDAVLLTHIHYDHVAGLDDLRPFCWVSAVDIFAQHDVVEALHQTMPYCFPKSGMLYPGAPDLHLHTIVAHQAFSVGEVSIMPIQVMHGDLPILGFRINRMAYITDMKSMHETEYPLLEGIELLIINGLRWKRSHHSHQLIGDAIAFSKRFPDIKEIYITHLTHDAGLHCNAQQQLPPHVHFGYDGEEIII</sequence>
<gene>
    <name evidence="2" type="ORF">SAMN02745202_00234</name>
</gene>
<accession>A0A1T4KYZ9</accession>
<dbReference type="RefSeq" id="WP_025070305.1">
    <property type="nucleotide sequence ID" value="NZ_FUXK01000002.1"/>
</dbReference>
<dbReference type="CDD" id="cd16279">
    <property type="entry name" value="metallo-hydrolase-like_MBL-fold"/>
    <property type="match status" value="1"/>
</dbReference>
<dbReference type="eggNOG" id="COG1235">
    <property type="taxonomic scope" value="Bacteria"/>
</dbReference>
<protein>
    <submittedName>
        <fullName evidence="2">Phosphoribosyl 1,2-cyclic phosphate phosphodiesterase</fullName>
    </submittedName>
</protein>
<dbReference type="Proteomes" id="UP000190065">
    <property type="component" value="Unassembled WGS sequence"/>
</dbReference>
<dbReference type="SMART" id="SM00849">
    <property type="entry name" value="Lactamase_B"/>
    <property type="match status" value="1"/>
</dbReference>
<organism evidence="2 3">
    <name type="scientific">Segatella oulorum</name>
    <dbReference type="NCBI Taxonomy" id="28136"/>
    <lineage>
        <taxon>Bacteria</taxon>
        <taxon>Pseudomonadati</taxon>
        <taxon>Bacteroidota</taxon>
        <taxon>Bacteroidia</taxon>
        <taxon>Bacteroidales</taxon>
        <taxon>Prevotellaceae</taxon>
        <taxon>Segatella</taxon>
    </lineage>
</organism>
<evidence type="ECO:0000259" key="1">
    <source>
        <dbReference type="SMART" id="SM00849"/>
    </source>
</evidence>
<dbReference type="Gene3D" id="3.60.15.10">
    <property type="entry name" value="Ribonuclease Z/Hydroxyacylglutathione hydrolase-like"/>
    <property type="match status" value="1"/>
</dbReference>
<dbReference type="PANTHER" id="PTHR42663">
    <property type="entry name" value="HYDROLASE C777.06C-RELATED-RELATED"/>
    <property type="match status" value="1"/>
</dbReference>
<evidence type="ECO:0000313" key="3">
    <source>
        <dbReference type="Proteomes" id="UP000190065"/>
    </source>
</evidence>
<reference evidence="2 3" key="1">
    <citation type="submission" date="2017-02" db="EMBL/GenBank/DDBJ databases">
        <authorList>
            <person name="Peterson S.W."/>
        </authorList>
    </citation>
    <scope>NUCLEOTIDE SEQUENCE [LARGE SCALE GENOMIC DNA]</scope>
    <source>
        <strain evidence="2 3">ATCC 43324</strain>
    </source>
</reference>
<dbReference type="AlphaFoldDB" id="A0A1T4KYZ9"/>
<dbReference type="Pfam" id="PF12706">
    <property type="entry name" value="Lactamase_B_2"/>
    <property type="match status" value="1"/>
</dbReference>
<dbReference type="SUPFAM" id="SSF56281">
    <property type="entry name" value="Metallo-hydrolase/oxidoreductase"/>
    <property type="match status" value="1"/>
</dbReference>
<evidence type="ECO:0000313" key="2">
    <source>
        <dbReference type="EMBL" id="SJZ47550.1"/>
    </source>
</evidence>
<name>A0A1T4KYZ9_9BACT</name>
<dbReference type="PANTHER" id="PTHR42663:SF6">
    <property type="entry name" value="HYDROLASE C777.06C-RELATED"/>
    <property type="match status" value="1"/>
</dbReference>
<proteinExistence type="predicted"/>